<dbReference type="PRINTS" id="PR00412">
    <property type="entry name" value="EPOXHYDRLASE"/>
</dbReference>
<evidence type="ECO:0000313" key="5">
    <source>
        <dbReference type="Proteomes" id="UP000054302"/>
    </source>
</evidence>
<evidence type="ECO:0000259" key="3">
    <source>
        <dbReference type="Pfam" id="PF00561"/>
    </source>
</evidence>
<dbReference type="STRING" id="212818.A0A0D1XKB9"/>
<comment type="similarity">
    <text evidence="2">Belongs to the AB hydrolase superfamily. Epoxide hydrolase family.</text>
</comment>
<gene>
    <name evidence="4" type="ORF">PV10_08305</name>
</gene>
<evidence type="ECO:0000313" key="4">
    <source>
        <dbReference type="EMBL" id="KIV88641.1"/>
    </source>
</evidence>
<dbReference type="SUPFAM" id="SSF53474">
    <property type="entry name" value="alpha/beta-Hydrolases"/>
    <property type="match status" value="1"/>
</dbReference>
<name>A0A0D1XKB9_EXOME</name>
<evidence type="ECO:0000256" key="2">
    <source>
        <dbReference type="ARBA" id="ARBA00038334"/>
    </source>
</evidence>
<accession>A0A0D1XKB9</accession>
<dbReference type="Pfam" id="PF00561">
    <property type="entry name" value="Abhydrolase_1"/>
    <property type="match status" value="1"/>
</dbReference>
<dbReference type="HOGENOM" id="CLU_020336_7_2_1"/>
<keyword evidence="5" id="KW-1185">Reference proteome</keyword>
<evidence type="ECO:0000256" key="1">
    <source>
        <dbReference type="ARBA" id="ARBA00022801"/>
    </source>
</evidence>
<dbReference type="InterPro" id="IPR000073">
    <property type="entry name" value="AB_hydrolase_1"/>
</dbReference>
<dbReference type="Gene3D" id="3.40.50.1820">
    <property type="entry name" value="alpha/beta hydrolase"/>
    <property type="match status" value="1"/>
</dbReference>
<dbReference type="GeneID" id="27326150"/>
<sequence>MVVSTRSQFLLNGDTNKPVSYLQAGPDTNTLIVLVHGWPEVAAVWKSQIDTLSNLGFYVVALDLPGCGDSFRTRNPRDYSLEATNATFLALLKHLGRSEAVWIGHDWGATLVWSFVAHYPQNCIGASSMCVPYRTLEFGIEEGLVKYSNRDIYPEDEFPYAQWDYQAFYENPDTWPKAIQDYEADIPNFLRLIYRKGSAEGKGKPSFTASITKNNGWFGGQDKPPALPLDTDVLDQETFDQMSNAYQKSGFWDISAYYLNHDVNARYTHDWSVNDGVISVPTLFVEALWDYTCDCQDSRLAEPMRSYCRNLTEVAIEAGHWVAQEKAQEVNAALTKWIATALPASIWPYNSTSPLKTSK</sequence>
<keyword evidence="1" id="KW-0378">Hydrolase</keyword>
<dbReference type="VEuPathDB" id="FungiDB:PV10_08305"/>
<feature type="domain" description="AB hydrolase-1" evidence="3">
    <location>
        <begin position="31"/>
        <end position="154"/>
    </location>
</feature>
<dbReference type="InterPro" id="IPR029058">
    <property type="entry name" value="AB_hydrolase_fold"/>
</dbReference>
<dbReference type="AlphaFoldDB" id="A0A0D1XKB9"/>
<dbReference type="OrthoDB" id="284184at2759"/>
<dbReference type="EMBL" id="KN847525">
    <property type="protein sequence ID" value="KIV88641.1"/>
    <property type="molecule type" value="Genomic_DNA"/>
</dbReference>
<dbReference type="OMA" id="EFGQWDY"/>
<dbReference type="InterPro" id="IPR000639">
    <property type="entry name" value="Epox_hydrolase-like"/>
</dbReference>
<dbReference type="PANTHER" id="PTHR43329">
    <property type="entry name" value="EPOXIDE HYDROLASE"/>
    <property type="match status" value="1"/>
</dbReference>
<dbReference type="Proteomes" id="UP000054302">
    <property type="component" value="Unassembled WGS sequence"/>
</dbReference>
<proteinExistence type="inferred from homology"/>
<organism evidence="4 5">
    <name type="scientific">Exophiala mesophila</name>
    <name type="common">Black yeast-like fungus</name>
    <dbReference type="NCBI Taxonomy" id="212818"/>
    <lineage>
        <taxon>Eukaryota</taxon>
        <taxon>Fungi</taxon>
        <taxon>Dikarya</taxon>
        <taxon>Ascomycota</taxon>
        <taxon>Pezizomycotina</taxon>
        <taxon>Eurotiomycetes</taxon>
        <taxon>Chaetothyriomycetidae</taxon>
        <taxon>Chaetothyriales</taxon>
        <taxon>Herpotrichiellaceae</taxon>
        <taxon>Exophiala</taxon>
    </lineage>
</organism>
<dbReference type="GO" id="GO:0016787">
    <property type="term" value="F:hydrolase activity"/>
    <property type="evidence" value="ECO:0007669"/>
    <property type="project" value="UniProtKB-KW"/>
</dbReference>
<dbReference type="RefSeq" id="XP_016220215.1">
    <property type="nucleotide sequence ID" value="XM_016373304.1"/>
</dbReference>
<protein>
    <recommendedName>
        <fullName evidence="3">AB hydrolase-1 domain-containing protein</fullName>
    </recommendedName>
</protein>
<reference evidence="4 5" key="1">
    <citation type="submission" date="2015-01" db="EMBL/GenBank/DDBJ databases">
        <title>The Genome Sequence of Exophiala mesophila CBS40295.</title>
        <authorList>
            <consortium name="The Broad Institute Genomics Platform"/>
            <person name="Cuomo C."/>
            <person name="de Hoog S."/>
            <person name="Gorbushina A."/>
            <person name="Stielow B."/>
            <person name="Teixiera M."/>
            <person name="Abouelleil A."/>
            <person name="Chapman S.B."/>
            <person name="Priest M."/>
            <person name="Young S.K."/>
            <person name="Wortman J."/>
            <person name="Nusbaum C."/>
            <person name="Birren B."/>
        </authorList>
    </citation>
    <scope>NUCLEOTIDE SEQUENCE [LARGE SCALE GENOMIC DNA]</scope>
    <source>
        <strain evidence="4 5">CBS 40295</strain>
    </source>
</reference>